<dbReference type="EMBL" id="BMND01000001">
    <property type="protein sequence ID" value="GGN30931.1"/>
    <property type="molecule type" value="Genomic_DNA"/>
</dbReference>
<evidence type="ECO:0000256" key="2">
    <source>
        <dbReference type="SAM" id="Phobius"/>
    </source>
</evidence>
<feature type="transmembrane region" description="Helical" evidence="2">
    <location>
        <begin position="59"/>
        <end position="78"/>
    </location>
</feature>
<dbReference type="Proteomes" id="UP000600080">
    <property type="component" value="Unassembled WGS sequence"/>
</dbReference>
<comment type="caution">
    <text evidence="3">The sequence shown here is derived from an EMBL/GenBank/DDBJ whole genome shotgun (WGS) entry which is preliminary data.</text>
</comment>
<reference evidence="4" key="1">
    <citation type="journal article" date="2019" name="Int. J. Syst. Evol. Microbiol.">
        <title>The Global Catalogue of Microorganisms (GCM) 10K type strain sequencing project: providing services to taxonomists for standard genome sequencing and annotation.</title>
        <authorList>
            <consortium name="The Broad Institute Genomics Platform"/>
            <consortium name="The Broad Institute Genome Sequencing Center for Infectious Disease"/>
            <person name="Wu L."/>
            <person name="Ma J."/>
        </authorList>
    </citation>
    <scope>NUCLEOTIDE SEQUENCE [LARGE SCALE GENOMIC DNA]</scope>
    <source>
        <strain evidence="4">CGMCC 4.7323</strain>
    </source>
</reference>
<accession>A0ABQ2IXN5</accession>
<keyword evidence="2" id="KW-0472">Membrane</keyword>
<name>A0ABQ2IXN5_9ACTN</name>
<keyword evidence="2" id="KW-0812">Transmembrane</keyword>
<proteinExistence type="predicted"/>
<evidence type="ECO:0008006" key="5">
    <source>
        <dbReference type="Google" id="ProtNLM"/>
    </source>
</evidence>
<evidence type="ECO:0000313" key="3">
    <source>
        <dbReference type="EMBL" id="GGN30931.1"/>
    </source>
</evidence>
<keyword evidence="4" id="KW-1185">Reference proteome</keyword>
<organism evidence="3 4">
    <name type="scientific">Streptomyces kronopolitis</name>
    <dbReference type="NCBI Taxonomy" id="1612435"/>
    <lineage>
        <taxon>Bacteria</taxon>
        <taxon>Bacillati</taxon>
        <taxon>Actinomycetota</taxon>
        <taxon>Actinomycetes</taxon>
        <taxon>Kitasatosporales</taxon>
        <taxon>Streptomycetaceae</taxon>
        <taxon>Streptomyces</taxon>
    </lineage>
</organism>
<protein>
    <recommendedName>
        <fullName evidence="5">Zinc ribbon domain-containing protein</fullName>
    </recommendedName>
</protein>
<evidence type="ECO:0000256" key="1">
    <source>
        <dbReference type="SAM" id="MobiDB-lite"/>
    </source>
</evidence>
<sequence length="234" mass="23872">MTVSTCIYCGARREDPAASSCPNCGMPPDGVVSPPAAPPAWAPARHGYVRIGATALPLWLLWLVAGLLVAGGVTAYLLTGTSSEPSYQADDPVPAGTPSAEPFSPSAPPTDTYAPAVPDTSLPTVGDTPTAPASSPSAEDASATVREYYQDINARDFTAAWDLGGKNIGGSSFSTWSSGFASTSYIALTAVNADSAGRVDAVLHATQSDGSVRVYHGTYTVSDGVIVSADISQD</sequence>
<keyword evidence="2" id="KW-1133">Transmembrane helix</keyword>
<gene>
    <name evidence="3" type="ORF">GCM10012285_00450</name>
</gene>
<feature type="compositionally biased region" description="Low complexity" evidence="1">
    <location>
        <begin position="127"/>
        <end position="142"/>
    </location>
</feature>
<evidence type="ECO:0000313" key="4">
    <source>
        <dbReference type="Proteomes" id="UP000600080"/>
    </source>
</evidence>
<feature type="region of interest" description="Disordered" evidence="1">
    <location>
        <begin position="85"/>
        <end position="142"/>
    </location>
</feature>